<proteinExistence type="predicted"/>
<sequence length="154" mass="18250">MSSTITKRRLSLIIVAHHRSPKLLARHQQHFVKITNDGKENVSKKLEDLEGVYRILHAENYKVLEKEKSLKNEILGLRKDKHELEDGNIDMFGETIFQSQLSFVYKDIVFENLQELRNFVVCMDNLRFTNKDLEERVKLMEEKLRDEQTKNLAH</sequence>
<organism evidence="2">
    <name type="scientific">Cucumis melo</name>
    <name type="common">Muskmelon</name>
    <dbReference type="NCBI Taxonomy" id="3656"/>
    <lineage>
        <taxon>Eukaryota</taxon>
        <taxon>Viridiplantae</taxon>
        <taxon>Streptophyta</taxon>
        <taxon>Embryophyta</taxon>
        <taxon>Tracheophyta</taxon>
        <taxon>Spermatophyta</taxon>
        <taxon>Magnoliopsida</taxon>
        <taxon>eudicotyledons</taxon>
        <taxon>Gunneridae</taxon>
        <taxon>Pentapetalae</taxon>
        <taxon>rosids</taxon>
        <taxon>fabids</taxon>
        <taxon>Cucurbitales</taxon>
        <taxon>Cucurbitaceae</taxon>
        <taxon>Benincaseae</taxon>
        <taxon>Cucumis</taxon>
    </lineage>
</organism>
<name>A0A9I9EDT7_CUCME</name>
<dbReference type="AlphaFoldDB" id="A0A9I9EDT7"/>
<reference evidence="2" key="1">
    <citation type="submission" date="2023-03" db="UniProtKB">
        <authorList>
            <consortium name="EnsemblPlants"/>
        </authorList>
    </citation>
    <scope>IDENTIFICATION</scope>
</reference>
<evidence type="ECO:0000313" key="2">
    <source>
        <dbReference type="EnsemblPlants" id="MELO3C032170.2.1"/>
    </source>
</evidence>
<feature type="coiled-coil region" evidence="1">
    <location>
        <begin position="123"/>
        <end position="150"/>
    </location>
</feature>
<protein>
    <submittedName>
        <fullName evidence="2">Uncharacterized protein</fullName>
    </submittedName>
</protein>
<keyword evidence="1" id="KW-0175">Coiled coil</keyword>
<dbReference type="EnsemblPlants" id="MELO3C032170.2.1">
    <property type="protein sequence ID" value="MELO3C032170.2.1"/>
    <property type="gene ID" value="MELO3C032170.2"/>
</dbReference>
<dbReference type="Gramene" id="MELO3C032170.2.1">
    <property type="protein sequence ID" value="MELO3C032170.2.1"/>
    <property type="gene ID" value="MELO3C032170.2"/>
</dbReference>
<accession>A0A9I9EDT7</accession>
<evidence type="ECO:0000256" key="1">
    <source>
        <dbReference type="SAM" id="Coils"/>
    </source>
</evidence>